<evidence type="ECO:0000256" key="1">
    <source>
        <dbReference type="SAM" id="MobiDB-lite"/>
    </source>
</evidence>
<comment type="caution">
    <text evidence="2">The sequence shown here is derived from an EMBL/GenBank/DDBJ whole genome shotgun (WGS) entry which is preliminary data.</text>
</comment>
<reference evidence="3" key="1">
    <citation type="journal article" date="2019" name="PLoS Negl. Trop. Dis.">
        <title>Revisiting the worldwide diversity of Leptospira species in the environment.</title>
        <authorList>
            <person name="Vincent A.T."/>
            <person name="Schiettekatte O."/>
            <person name="Bourhy P."/>
            <person name="Veyrier F.J."/>
            <person name="Picardeau M."/>
        </authorList>
    </citation>
    <scope>NUCLEOTIDE SEQUENCE [LARGE SCALE GENOMIC DNA]</scope>
    <source>
        <strain evidence="3">201601298</strain>
    </source>
</reference>
<dbReference type="EMBL" id="RQHK01000017">
    <property type="protein sequence ID" value="TGM73388.1"/>
    <property type="molecule type" value="Genomic_DNA"/>
</dbReference>
<gene>
    <name evidence="2" type="ORF">EHR01_17665</name>
</gene>
<dbReference type="Proteomes" id="UP000297940">
    <property type="component" value="Unassembled WGS sequence"/>
</dbReference>
<organism evidence="2 3">
    <name type="scientific">Leptospira mtsangambouensis</name>
    <dbReference type="NCBI Taxonomy" id="2484912"/>
    <lineage>
        <taxon>Bacteria</taxon>
        <taxon>Pseudomonadati</taxon>
        <taxon>Spirochaetota</taxon>
        <taxon>Spirochaetia</taxon>
        <taxon>Leptospirales</taxon>
        <taxon>Leptospiraceae</taxon>
        <taxon>Leptospira</taxon>
    </lineage>
</organism>
<proteinExistence type="predicted"/>
<evidence type="ECO:0000313" key="3">
    <source>
        <dbReference type="Proteomes" id="UP000297940"/>
    </source>
</evidence>
<name>A0ABY2NYI5_9LEPT</name>
<evidence type="ECO:0000313" key="2">
    <source>
        <dbReference type="EMBL" id="TGM73388.1"/>
    </source>
</evidence>
<feature type="compositionally biased region" description="Pro residues" evidence="1">
    <location>
        <begin position="86"/>
        <end position="95"/>
    </location>
</feature>
<feature type="region of interest" description="Disordered" evidence="1">
    <location>
        <begin position="82"/>
        <end position="103"/>
    </location>
</feature>
<sequence length="126" mass="14281">MLRQELKYPEIQSRRQPYFQAQGLTLEYLQIWEAFINPLTKEPWVVNDVLMGDIVHPNAIGLSVWGKQVATKIKSMGWHLPGIAPATPPPPPPTDPGGEIINRPEPNPISDLELLILCFWFGFCHL</sequence>
<accession>A0ABY2NYI5</accession>
<keyword evidence="3" id="KW-1185">Reference proteome</keyword>
<evidence type="ECO:0008006" key="4">
    <source>
        <dbReference type="Google" id="ProtNLM"/>
    </source>
</evidence>
<protein>
    <recommendedName>
        <fullName evidence="4">SGNH/GDSL hydrolase family protein</fullName>
    </recommendedName>
</protein>